<dbReference type="RefSeq" id="WP_184845099.1">
    <property type="nucleotide sequence ID" value="NZ_JACHMN010000003.1"/>
</dbReference>
<evidence type="ECO:0000256" key="1">
    <source>
        <dbReference type="SAM" id="MobiDB-lite"/>
    </source>
</evidence>
<name>A0A841C3U9_9ACTN</name>
<dbReference type="Gene3D" id="3.30.530.20">
    <property type="match status" value="1"/>
</dbReference>
<organism evidence="2 3">
    <name type="scientific">Allocatelliglobosispora scoriae</name>
    <dbReference type="NCBI Taxonomy" id="643052"/>
    <lineage>
        <taxon>Bacteria</taxon>
        <taxon>Bacillati</taxon>
        <taxon>Actinomycetota</taxon>
        <taxon>Actinomycetes</taxon>
        <taxon>Micromonosporales</taxon>
        <taxon>Micromonosporaceae</taxon>
        <taxon>Allocatelliglobosispora</taxon>
    </lineage>
</organism>
<evidence type="ECO:0000313" key="2">
    <source>
        <dbReference type="EMBL" id="MBB5873640.1"/>
    </source>
</evidence>
<dbReference type="AlphaFoldDB" id="A0A841C3U9"/>
<dbReference type="EMBL" id="JACHMN010000003">
    <property type="protein sequence ID" value="MBB5873640.1"/>
    <property type="molecule type" value="Genomic_DNA"/>
</dbReference>
<dbReference type="Proteomes" id="UP000587527">
    <property type="component" value="Unassembled WGS sequence"/>
</dbReference>
<comment type="caution">
    <text evidence="2">The sequence shown here is derived from an EMBL/GenBank/DDBJ whole genome shotgun (WGS) entry which is preliminary data.</text>
</comment>
<reference evidence="2 3" key="1">
    <citation type="submission" date="2020-08" db="EMBL/GenBank/DDBJ databases">
        <title>Sequencing the genomes of 1000 actinobacteria strains.</title>
        <authorList>
            <person name="Klenk H.-P."/>
        </authorList>
    </citation>
    <scope>NUCLEOTIDE SEQUENCE [LARGE SCALE GENOMIC DNA]</scope>
    <source>
        <strain evidence="2 3">DSM 45362</strain>
    </source>
</reference>
<protein>
    <submittedName>
        <fullName evidence="2">Uncharacterized protein</fullName>
    </submittedName>
</protein>
<keyword evidence="3" id="KW-1185">Reference proteome</keyword>
<proteinExistence type="predicted"/>
<dbReference type="InterPro" id="IPR023393">
    <property type="entry name" value="START-like_dom_sf"/>
</dbReference>
<accession>A0A841C3U9</accession>
<feature type="region of interest" description="Disordered" evidence="1">
    <location>
        <begin position="1"/>
        <end position="26"/>
    </location>
</feature>
<gene>
    <name evidence="2" type="ORF">F4553_007074</name>
</gene>
<sequence>MSSISCRRPAHQGRDRSWSGLPHEATDPTSYFSAITPCSALEGEPGGLVRENVVDGSIRQREPDEFHPPSRIIINFMGESSPYAIVGADGIAATSGTDLGEPR</sequence>
<evidence type="ECO:0000313" key="3">
    <source>
        <dbReference type="Proteomes" id="UP000587527"/>
    </source>
</evidence>